<dbReference type="EC" id="2.7.11.1" evidence="1"/>
<reference evidence="10 11" key="1">
    <citation type="journal article" date="2005" name="Science">
        <title>Genome of the host-cell transforming parasite Theileria annulata compared with T. parva.</title>
        <authorList>
            <person name="Pain A."/>
            <person name="Renauld H."/>
            <person name="Berriman M."/>
            <person name="Murphy L."/>
            <person name="Yeats C.A."/>
            <person name="Weir W."/>
            <person name="Kerhornou A."/>
            <person name="Aslett M."/>
            <person name="Bishop R."/>
            <person name="Bouchier C."/>
            <person name="Cochet M."/>
            <person name="Coulson R.M.R."/>
            <person name="Cronin A."/>
            <person name="de Villiers E.P."/>
            <person name="Fraser A."/>
            <person name="Fosker N."/>
            <person name="Gardner M."/>
            <person name="Goble A."/>
            <person name="Griffiths-Jones S."/>
            <person name="Harris D.E."/>
            <person name="Katzer F."/>
            <person name="Larke N."/>
            <person name="Lord A."/>
            <person name="Maser P."/>
            <person name="McKellar S."/>
            <person name="Mooney P."/>
            <person name="Morton F."/>
            <person name="Nene V."/>
            <person name="O'Neil S."/>
            <person name="Price C."/>
            <person name="Quail M.A."/>
            <person name="Rabbinowitsch E."/>
            <person name="Rawlings N.D."/>
            <person name="Rutter S."/>
            <person name="Saunders D."/>
            <person name="Seeger K."/>
            <person name="Shah T."/>
            <person name="Squares R."/>
            <person name="Squares S."/>
            <person name="Tivey A."/>
            <person name="Walker A.R."/>
            <person name="Woodward J."/>
            <person name="Dobbelaere D.A.E."/>
            <person name="Langsley G."/>
            <person name="Rajandream M.A."/>
            <person name="McKeever D."/>
            <person name="Shiels B."/>
            <person name="Tait A."/>
            <person name="Barrell B.G."/>
            <person name="Hall N."/>
        </authorList>
    </citation>
    <scope>NUCLEOTIDE SEQUENCE [LARGE SCALE GENOMIC DNA]</scope>
    <source>
        <strain evidence="11">Ankara</strain>
    </source>
</reference>
<keyword evidence="6" id="KW-0067">ATP-binding</keyword>
<keyword evidence="2" id="KW-0723">Serine/threonine-protein kinase</keyword>
<evidence type="ECO:0000313" key="11">
    <source>
        <dbReference type="Proteomes" id="UP000001950"/>
    </source>
</evidence>
<keyword evidence="4" id="KW-0547">Nucleotide-binding</keyword>
<dbReference type="GeneID" id="3863190"/>
<dbReference type="Gene3D" id="3.30.200.20">
    <property type="entry name" value="Phosphorylase Kinase, domain 1"/>
    <property type="match status" value="1"/>
</dbReference>
<evidence type="ECO:0000256" key="1">
    <source>
        <dbReference type="ARBA" id="ARBA00012513"/>
    </source>
</evidence>
<gene>
    <name evidence="10" type="ORF">TA08785</name>
</gene>
<dbReference type="eggNOG" id="KOG0576">
    <property type="taxonomic scope" value="Eukaryota"/>
</dbReference>
<comment type="catalytic activity">
    <reaction evidence="7">
        <text>L-threonyl-[protein] + ATP = O-phospho-L-threonyl-[protein] + ADP + H(+)</text>
        <dbReference type="Rhea" id="RHEA:46608"/>
        <dbReference type="Rhea" id="RHEA-COMP:11060"/>
        <dbReference type="Rhea" id="RHEA-COMP:11605"/>
        <dbReference type="ChEBI" id="CHEBI:15378"/>
        <dbReference type="ChEBI" id="CHEBI:30013"/>
        <dbReference type="ChEBI" id="CHEBI:30616"/>
        <dbReference type="ChEBI" id="CHEBI:61977"/>
        <dbReference type="ChEBI" id="CHEBI:456216"/>
        <dbReference type="EC" id="2.7.11.1"/>
    </reaction>
</comment>
<name>Q4U9G3_THEAN</name>
<dbReference type="EMBL" id="CR940353">
    <property type="protein sequence ID" value="CAI76540.1"/>
    <property type="molecule type" value="Genomic_DNA"/>
</dbReference>
<keyword evidence="3" id="KW-0808">Transferase</keyword>
<dbReference type="OMA" id="LVYLHCN"/>
<accession>Q4U9G3</accession>
<evidence type="ECO:0000256" key="5">
    <source>
        <dbReference type="ARBA" id="ARBA00022777"/>
    </source>
</evidence>
<dbReference type="InterPro" id="IPR053235">
    <property type="entry name" value="Ser_Thr_kinase"/>
</dbReference>
<proteinExistence type="predicted"/>
<evidence type="ECO:0000256" key="8">
    <source>
        <dbReference type="ARBA" id="ARBA00048679"/>
    </source>
</evidence>
<dbReference type="GO" id="GO:0005737">
    <property type="term" value="C:cytoplasm"/>
    <property type="evidence" value="ECO:0007669"/>
    <property type="project" value="TreeGrafter"/>
</dbReference>
<evidence type="ECO:0000256" key="3">
    <source>
        <dbReference type="ARBA" id="ARBA00022679"/>
    </source>
</evidence>
<dbReference type="InParanoid" id="Q4U9G3"/>
<keyword evidence="11" id="KW-1185">Reference proteome</keyword>
<sequence length="820" mass="96310">MMKPLYYNFDKSGNSKKLPNEFNTLTNHKTKLLNLINDEIKYANFELNFINYLFSLNSSLGDDGSESDDLSDLNDKFHLLKFGTDEFFETKYNLKNELEESLKLIDKSLRKRNDYNKYSSDFKHVKESMTNLQTTYFNSLQQRESNMKLLLRLKMFTCNRLNNLNESLKAHESLTPYESLKGYEPMKNFKPTYNEHSTKLVSHMHKNNRNHISKHNLNVDNTNDTEYKQFIKECVNYDFSSTKLNISNTHKYDSSLTILPEFRSPYSTNLLNIFSWTISLDRFKESAKTLFTKYGKSYMPLNVFNNLVLHLIQSLHLRSLCKIPIEHIYEVYNVNSNTMLDFRTFSLLYWEILHALRRSIELYYQPQYRIPDSLMYLNDYDHFHQFVNISDYYSFIKRLSPGRPCNKYVAKELETNDLRVVEIYCKTPDFPPFHEIFSEIDNLKNLQHKNLVKYLAVYHDYNTVYVVTEFCSELSLLNKLNSLETSDFAYSLSFVHNVFTQIVEALVYLHCNNLVHKCLAIDKVMIDDSSSLPIIKIGDYGLTESLDKYKHKSLLSSLHKAPEVIRDNVNQKSNVWSAGIILLFLTTGEFPLNNVKQEVFLDNLSEYLKNSKLFKIDCDLMDLINYMLTYDHNLRPSSYDVLTHHWFNCTNISNTLVNTSYLSRNLRALMEINSYRKICRLVETSNIFQINKLNKFMNTLLLSTDPGDNNLLSYGNFVKALKMQNVQNNIISELVHLTSVNGSDKCRLNDLFDAFKSWRFGEINIFWSICKKFIDENDWSFDSKQFIQVLQESKTSLLMNEEINGFCRSIAIDGKVTYDL</sequence>
<dbReference type="PANTHER" id="PTHR24361:SF433">
    <property type="entry name" value="PROTEIN KINASE DOMAIN-CONTAINING PROTEIN"/>
    <property type="match status" value="1"/>
</dbReference>
<dbReference type="RefSeq" id="XP_953165.1">
    <property type="nucleotide sequence ID" value="XM_948072.1"/>
</dbReference>
<comment type="catalytic activity">
    <reaction evidence="8">
        <text>L-seryl-[protein] + ATP = O-phospho-L-seryl-[protein] + ADP + H(+)</text>
        <dbReference type="Rhea" id="RHEA:17989"/>
        <dbReference type="Rhea" id="RHEA-COMP:9863"/>
        <dbReference type="Rhea" id="RHEA-COMP:11604"/>
        <dbReference type="ChEBI" id="CHEBI:15378"/>
        <dbReference type="ChEBI" id="CHEBI:29999"/>
        <dbReference type="ChEBI" id="CHEBI:30616"/>
        <dbReference type="ChEBI" id="CHEBI:83421"/>
        <dbReference type="ChEBI" id="CHEBI:456216"/>
        <dbReference type="EC" id="2.7.11.1"/>
    </reaction>
</comment>
<dbReference type="KEGG" id="tan:TA08785"/>
<organism evidence="10 11">
    <name type="scientific">Theileria annulata</name>
    <dbReference type="NCBI Taxonomy" id="5874"/>
    <lineage>
        <taxon>Eukaryota</taxon>
        <taxon>Sar</taxon>
        <taxon>Alveolata</taxon>
        <taxon>Apicomplexa</taxon>
        <taxon>Aconoidasida</taxon>
        <taxon>Piroplasmida</taxon>
        <taxon>Theileriidae</taxon>
        <taxon>Theileria</taxon>
    </lineage>
</organism>
<dbReference type="AlphaFoldDB" id="Q4U9G3"/>
<dbReference type="InterPro" id="IPR000719">
    <property type="entry name" value="Prot_kinase_dom"/>
</dbReference>
<keyword evidence="5 10" id="KW-0418">Kinase</keyword>
<dbReference type="Gene3D" id="1.10.510.10">
    <property type="entry name" value="Transferase(Phosphotransferase) domain 1"/>
    <property type="match status" value="1"/>
</dbReference>
<dbReference type="SUPFAM" id="SSF56112">
    <property type="entry name" value="Protein kinase-like (PK-like)"/>
    <property type="match status" value="1"/>
</dbReference>
<dbReference type="PROSITE" id="PS50011">
    <property type="entry name" value="PROTEIN_KINASE_DOM"/>
    <property type="match status" value="1"/>
</dbReference>
<dbReference type="Pfam" id="PF00069">
    <property type="entry name" value="Pkinase"/>
    <property type="match status" value="1"/>
</dbReference>
<evidence type="ECO:0000256" key="7">
    <source>
        <dbReference type="ARBA" id="ARBA00047899"/>
    </source>
</evidence>
<protein>
    <recommendedName>
        <fullName evidence="1">non-specific serine/threonine protein kinase</fullName>
        <ecNumber evidence="1">2.7.11.1</ecNumber>
    </recommendedName>
</protein>
<evidence type="ECO:0000256" key="4">
    <source>
        <dbReference type="ARBA" id="ARBA00022741"/>
    </source>
</evidence>
<evidence type="ECO:0000259" key="9">
    <source>
        <dbReference type="PROSITE" id="PS50011"/>
    </source>
</evidence>
<dbReference type="GO" id="GO:0004674">
    <property type="term" value="F:protein serine/threonine kinase activity"/>
    <property type="evidence" value="ECO:0007669"/>
    <property type="project" value="UniProtKB-KW"/>
</dbReference>
<evidence type="ECO:0000313" key="10">
    <source>
        <dbReference type="EMBL" id="CAI76540.1"/>
    </source>
</evidence>
<dbReference type="PANTHER" id="PTHR24361">
    <property type="entry name" value="MITOGEN-ACTIVATED KINASE KINASE KINASE"/>
    <property type="match status" value="1"/>
</dbReference>
<dbReference type="Proteomes" id="UP000001950">
    <property type="component" value="Chromosome 4"/>
</dbReference>
<dbReference type="OrthoDB" id="248923at2759"/>
<evidence type="ECO:0000256" key="6">
    <source>
        <dbReference type="ARBA" id="ARBA00022840"/>
    </source>
</evidence>
<feature type="domain" description="Protein kinase" evidence="9">
    <location>
        <begin position="393"/>
        <end position="647"/>
    </location>
</feature>
<dbReference type="VEuPathDB" id="PiroplasmaDB:TA08785"/>
<evidence type="ECO:0000256" key="2">
    <source>
        <dbReference type="ARBA" id="ARBA00022527"/>
    </source>
</evidence>
<dbReference type="GO" id="GO:0005524">
    <property type="term" value="F:ATP binding"/>
    <property type="evidence" value="ECO:0007669"/>
    <property type="project" value="UniProtKB-KW"/>
</dbReference>
<dbReference type="InterPro" id="IPR011009">
    <property type="entry name" value="Kinase-like_dom_sf"/>
</dbReference>